<feature type="region of interest" description="Disordered" evidence="1">
    <location>
        <begin position="168"/>
        <end position="216"/>
    </location>
</feature>
<accession>A0AAW0ZH97</accession>
<reference evidence="2 3" key="1">
    <citation type="submission" date="2024-05" db="EMBL/GenBank/DDBJ databases">
        <title>The nuclear and mitochondrial genome assemblies of Tetragonisca angustula (Apidae: Meliponini), a tiny yet remarkable pollinator in the Neotropics.</title>
        <authorList>
            <person name="Ferrari R."/>
            <person name="Ricardo P.C."/>
            <person name="Dias F.C."/>
            <person name="Araujo N.S."/>
            <person name="Soares D.O."/>
            <person name="Zhou Q.-S."/>
            <person name="Zhu C.-D."/>
            <person name="Coutinho L."/>
            <person name="Airas M.C."/>
            <person name="Batista T.M."/>
        </authorList>
    </citation>
    <scope>NUCLEOTIDE SEQUENCE [LARGE SCALE GENOMIC DNA]</scope>
    <source>
        <strain evidence="2">ASF017062</strain>
        <tissue evidence="2">Abdomen</tissue>
    </source>
</reference>
<feature type="compositionally biased region" description="Low complexity" evidence="1">
    <location>
        <begin position="168"/>
        <end position="197"/>
    </location>
</feature>
<keyword evidence="3" id="KW-1185">Reference proteome</keyword>
<evidence type="ECO:0000256" key="1">
    <source>
        <dbReference type="SAM" id="MobiDB-lite"/>
    </source>
</evidence>
<gene>
    <name evidence="2" type="ORF">QLX08_009094</name>
</gene>
<proteinExistence type="predicted"/>
<protein>
    <submittedName>
        <fullName evidence="2">Uncharacterized protein</fullName>
    </submittedName>
</protein>
<feature type="compositionally biased region" description="Basic and acidic residues" evidence="1">
    <location>
        <begin position="198"/>
        <end position="212"/>
    </location>
</feature>
<dbReference type="Proteomes" id="UP001432146">
    <property type="component" value="Unassembled WGS sequence"/>
</dbReference>
<evidence type="ECO:0000313" key="3">
    <source>
        <dbReference type="Proteomes" id="UP001432146"/>
    </source>
</evidence>
<dbReference type="EMBL" id="JAWNGG020000197">
    <property type="protein sequence ID" value="KAK9297075.1"/>
    <property type="molecule type" value="Genomic_DNA"/>
</dbReference>
<comment type="caution">
    <text evidence="2">The sequence shown here is derived from an EMBL/GenBank/DDBJ whole genome shotgun (WGS) entry which is preliminary data.</text>
</comment>
<dbReference type="AlphaFoldDB" id="A0AAW0ZH97"/>
<sequence length="379" mass="39158">MVNTLAGQLSVSVDGKMLCREAVSLFVVSLLALVNGMPGNMDNSGENPSSLPFIQLTNGGIRFNFAGYHAQAGLGGSSGSPGGGLHASFGTPWGGHASAGLGGSLDGNNANAGGGLYARAGLGNGRHEAAAGLGGVLDGSGSGPMIRGGLFAGATTGAHGVGVTAGIPNVGPNVGPNNGPNSGPNDGPSNGPNNKPNDGNRKDDMDDGEKPKFGRSNIQVIARSGNKKEKVLQTFAVPAESPEAAKQLDSSPNKETYEVPGVEALPVVELAPALSNDVKEVAQIGNPRRVRLLRTLRKRLWGPRKQVVVEHAAAIEPQDVADTNIQKIHKRQTIYYSDPKPSRRPPVAVKTDGGFFDDVFEIPKSTLNAVNRLLNNNYG</sequence>
<name>A0AAW0ZH97_9HYME</name>
<evidence type="ECO:0000313" key="2">
    <source>
        <dbReference type="EMBL" id="KAK9297075.1"/>
    </source>
</evidence>
<organism evidence="2 3">
    <name type="scientific">Tetragonisca angustula</name>
    <dbReference type="NCBI Taxonomy" id="166442"/>
    <lineage>
        <taxon>Eukaryota</taxon>
        <taxon>Metazoa</taxon>
        <taxon>Ecdysozoa</taxon>
        <taxon>Arthropoda</taxon>
        <taxon>Hexapoda</taxon>
        <taxon>Insecta</taxon>
        <taxon>Pterygota</taxon>
        <taxon>Neoptera</taxon>
        <taxon>Endopterygota</taxon>
        <taxon>Hymenoptera</taxon>
        <taxon>Apocrita</taxon>
        <taxon>Aculeata</taxon>
        <taxon>Apoidea</taxon>
        <taxon>Anthophila</taxon>
        <taxon>Apidae</taxon>
        <taxon>Tetragonisca</taxon>
    </lineage>
</organism>